<dbReference type="Gene3D" id="3.40.50.10070">
    <property type="entry name" value="TolB, N-terminal domain"/>
    <property type="match status" value="1"/>
</dbReference>
<evidence type="ECO:0000256" key="1">
    <source>
        <dbReference type="SAM" id="SignalP"/>
    </source>
</evidence>
<feature type="signal peptide" evidence="1">
    <location>
        <begin position="1"/>
        <end position="16"/>
    </location>
</feature>
<sequence length="417" mass="46994">MKKLFLYIFIIGSVFAADATLDIVKTIQKTPRIEVGYVNSGDYITAKRIYKILMGDLNVSGHFEPIDGSIYNKNSVDFAPYQDKKIELVAIIQVTKDGGKIKASLLLYDINSSKLQINKTYQITDIALYPFAAHKMAIDINQYINAPAIDWMNRYLVYSKYTTSGAADIVLSDYTLSYNQTIVTGGLNIFPKWADSAQKEIYYTKYLKRPTIIKYNIYSGATEAIVESDGMAAVSDVSQDGSKALITLAPKQQADIYLYQVKSKQLTQLTKYSGIDVSGYFIKNETEMVFVSDRSGYANIYSKKLDIDAPVEQVVYHGKNNNSVSSFGDYVVYSSRETDNEFGANTFNIYLISTKSDYIRRLTAVGNNQMPRFSKDGSSVMFLKHTPDQTAIGVIRLDYNKSYLFPLNKSNIQSFDW</sequence>
<dbReference type="Gene3D" id="2.120.10.30">
    <property type="entry name" value="TolB, C-terminal domain"/>
    <property type="match status" value="1"/>
</dbReference>
<feature type="domain" description="TolB N-terminal" evidence="2">
    <location>
        <begin position="20"/>
        <end position="114"/>
    </location>
</feature>
<gene>
    <name evidence="3" type="primary">tolB</name>
    <name evidence="3" type="ORF">NCTC13102_01293</name>
</gene>
<dbReference type="PANTHER" id="PTHR36842">
    <property type="entry name" value="PROTEIN TOLB HOMOLOG"/>
    <property type="match status" value="1"/>
</dbReference>
<dbReference type="SUPFAM" id="SSF82171">
    <property type="entry name" value="DPP6 N-terminal domain-like"/>
    <property type="match status" value="1"/>
</dbReference>
<accession>A0A2X3BHQ0</accession>
<dbReference type="Pfam" id="PF04052">
    <property type="entry name" value="TolB_N"/>
    <property type="match status" value="1"/>
</dbReference>
<dbReference type="InterPro" id="IPR007195">
    <property type="entry name" value="TolB_N"/>
</dbReference>
<dbReference type="InterPro" id="IPR011042">
    <property type="entry name" value="6-blade_b-propeller_TolB-like"/>
</dbReference>
<dbReference type="AlphaFoldDB" id="A0A2X3BHQ0"/>
<dbReference type="GO" id="GO:0015031">
    <property type="term" value="P:protein transport"/>
    <property type="evidence" value="ECO:0007669"/>
    <property type="project" value="InterPro"/>
</dbReference>
<dbReference type="RefSeq" id="WP_023947093.1">
    <property type="nucleotide sequence ID" value="NZ_JAERIV010000007.1"/>
</dbReference>
<dbReference type="PANTHER" id="PTHR36842:SF1">
    <property type="entry name" value="PROTEIN TOLB"/>
    <property type="match status" value="1"/>
</dbReference>
<evidence type="ECO:0000313" key="4">
    <source>
        <dbReference type="Proteomes" id="UP000250166"/>
    </source>
</evidence>
<name>A0A2X3BHQ0_9HELI</name>
<dbReference type="EMBL" id="UAWL01000006">
    <property type="protein sequence ID" value="SQB98826.1"/>
    <property type="molecule type" value="Genomic_DNA"/>
</dbReference>
<evidence type="ECO:0000313" key="3">
    <source>
        <dbReference type="EMBL" id="SQB98826.1"/>
    </source>
</evidence>
<dbReference type="NCBIfam" id="NF003124">
    <property type="entry name" value="PRK04043.1"/>
    <property type="match status" value="1"/>
</dbReference>
<keyword evidence="1" id="KW-0732">Signal</keyword>
<dbReference type="Proteomes" id="UP000250166">
    <property type="component" value="Unassembled WGS sequence"/>
</dbReference>
<dbReference type="GO" id="GO:0042597">
    <property type="term" value="C:periplasmic space"/>
    <property type="evidence" value="ECO:0007669"/>
    <property type="project" value="InterPro"/>
</dbReference>
<organism evidence="3 4">
    <name type="scientific">Helicobacter fennelliae</name>
    <dbReference type="NCBI Taxonomy" id="215"/>
    <lineage>
        <taxon>Bacteria</taxon>
        <taxon>Pseudomonadati</taxon>
        <taxon>Campylobacterota</taxon>
        <taxon>Epsilonproteobacteria</taxon>
        <taxon>Campylobacterales</taxon>
        <taxon>Helicobacteraceae</taxon>
        <taxon>Helicobacter</taxon>
    </lineage>
</organism>
<evidence type="ECO:0000259" key="2">
    <source>
        <dbReference type="Pfam" id="PF04052"/>
    </source>
</evidence>
<protein>
    <submittedName>
        <fullName evidence="3">Protein tolB</fullName>
    </submittedName>
</protein>
<dbReference type="SUPFAM" id="SSF52964">
    <property type="entry name" value="TolB, N-terminal domain"/>
    <property type="match status" value="1"/>
</dbReference>
<reference evidence="3 4" key="1">
    <citation type="submission" date="2018-06" db="EMBL/GenBank/DDBJ databases">
        <authorList>
            <consortium name="Pathogen Informatics"/>
            <person name="Doyle S."/>
        </authorList>
    </citation>
    <scope>NUCLEOTIDE SEQUENCE [LARGE SCALE GENOMIC DNA]</scope>
    <source>
        <strain evidence="3 4">NCTC13102</strain>
    </source>
</reference>
<feature type="chain" id="PRO_5016001267" evidence="1">
    <location>
        <begin position="17"/>
        <end position="417"/>
    </location>
</feature>
<proteinExistence type="predicted"/>